<proteinExistence type="predicted"/>
<organism evidence="2 3">
    <name type="scientific">Hydnum rufescens UP504</name>
    <dbReference type="NCBI Taxonomy" id="1448309"/>
    <lineage>
        <taxon>Eukaryota</taxon>
        <taxon>Fungi</taxon>
        <taxon>Dikarya</taxon>
        <taxon>Basidiomycota</taxon>
        <taxon>Agaricomycotina</taxon>
        <taxon>Agaricomycetes</taxon>
        <taxon>Cantharellales</taxon>
        <taxon>Hydnaceae</taxon>
        <taxon>Hydnum</taxon>
    </lineage>
</organism>
<evidence type="ECO:0000313" key="3">
    <source>
        <dbReference type="Proteomes" id="UP000886523"/>
    </source>
</evidence>
<sequence>MAEFSVIWTSDMLKTGQIRVKQGSDLTGPQKNPKNCIYAPKPSTCPPRSPPVLPKPVT</sequence>
<comment type="caution">
    <text evidence="2">The sequence shown here is derived from an EMBL/GenBank/DDBJ whole genome shotgun (WGS) entry which is preliminary data.</text>
</comment>
<feature type="region of interest" description="Disordered" evidence="1">
    <location>
        <begin position="21"/>
        <end position="58"/>
    </location>
</feature>
<keyword evidence="3" id="KW-1185">Reference proteome</keyword>
<evidence type="ECO:0000256" key="1">
    <source>
        <dbReference type="SAM" id="MobiDB-lite"/>
    </source>
</evidence>
<gene>
    <name evidence="2" type="ORF">BS47DRAFT_1340287</name>
</gene>
<dbReference type="Proteomes" id="UP000886523">
    <property type="component" value="Unassembled WGS sequence"/>
</dbReference>
<evidence type="ECO:0000313" key="2">
    <source>
        <dbReference type="EMBL" id="KAF9516972.1"/>
    </source>
</evidence>
<accession>A0A9P6B448</accession>
<feature type="compositionally biased region" description="Pro residues" evidence="1">
    <location>
        <begin position="43"/>
        <end position="58"/>
    </location>
</feature>
<dbReference type="EMBL" id="MU128935">
    <property type="protein sequence ID" value="KAF9516972.1"/>
    <property type="molecule type" value="Genomic_DNA"/>
</dbReference>
<protein>
    <submittedName>
        <fullName evidence="2">Uncharacterized protein</fullName>
    </submittedName>
</protein>
<dbReference type="AlphaFoldDB" id="A0A9P6B448"/>
<reference evidence="2" key="1">
    <citation type="journal article" date="2020" name="Nat. Commun.">
        <title>Large-scale genome sequencing of mycorrhizal fungi provides insights into the early evolution of symbiotic traits.</title>
        <authorList>
            <person name="Miyauchi S."/>
            <person name="Kiss E."/>
            <person name="Kuo A."/>
            <person name="Drula E."/>
            <person name="Kohler A."/>
            <person name="Sanchez-Garcia M."/>
            <person name="Morin E."/>
            <person name="Andreopoulos B."/>
            <person name="Barry K.W."/>
            <person name="Bonito G."/>
            <person name="Buee M."/>
            <person name="Carver A."/>
            <person name="Chen C."/>
            <person name="Cichocki N."/>
            <person name="Clum A."/>
            <person name="Culley D."/>
            <person name="Crous P.W."/>
            <person name="Fauchery L."/>
            <person name="Girlanda M."/>
            <person name="Hayes R.D."/>
            <person name="Keri Z."/>
            <person name="LaButti K."/>
            <person name="Lipzen A."/>
            <person name="Lombard V."/>
            <person name="Magnuson J."/>
            <person name="Maillard F."/>
            <person name="Murat C."/>
            <person name="Nolan M."/>
            <person name="Ohm R.A."/>
            <person name="Pangilinan J."/>
            <person name="Pereira M.F."/>
            <person name="Perotto S."/>
            <person name="Peter M."/>
            <person name="Pfister S."/>
            <person name="Riley R."/>
            <person name="Sitrit Y."/>
            <person name="Stielow J.B."/>
            <person name="Szollosi G."/>
            <person name="Zifcakova L."/>
            <person name="Stursova M."/>
            <person name="Spatafora J.W."/>
            <person name="Tedersoo L."/>
            <person name="Vaario L.M."/>
            <person name="Yamada A."/>
            <person name="Yan M."/>
            <person name="Wang P."/>
            <person name="Xu J."/>
            <person name="Bruns T."/>
            <person name="Baldrian P."/>
            <person name="Vilgalys R."/>
            <person name="Dunand C."/>
            <person name="Henrissat B."/>
            <person name="Grigoriev I.V."/>
            <person name="Hibbett D."/>
            <person name="Nagy L.G."/>
            <person name="Martin F.M."/>
        </authorList>
    </citation>
    <scope>NUCLEOTIDE SEQUENCE</scope>
    <source>
        <strain evidence="2">UP504</strain>
    </source>
</reference>
<name>A0A9P6B448_9AGAM</name>
<feature type="compositionally biased region" description="Polar residues" evidence="1">
    <location>
        <begin position="24"/>
        <end position="33"/>
    </location>
</feature>